<feature type="transmembrane region" description="Helical" evidence="9">
    <location>
        <begin position="571"/>
        <end position="592"/>
    </location>
</feature>
<dbReference type="Gene3D" id="2.30.30.60">
    <property type="match status" value="1"/>
</dbReference>
<proteinExistence type="inferred from homology"/>
<dbReference type="Pfam" id="PF00924">
    <property type="entry name" value="MS_channel_2nd"/>
    <property type="match status" value="1"/>
</dbReference>
<evidence type="ECO:0000256" key="2">
    <source>
        <dbReference type="ARBA" id="ARBA00008017"/>
    </source>
</evidence>
<dbReference type="SUPFAM" id="SSF50182">
    <property type="entry name" value="Sm-like ribonucleoproteins"/>
    <property type="match status" value="1"/>
</dbReference>
<dbReference type="PANTHER" id="PTHR30347">
    <property type="entry name" value="POTASSIUM CHANNEL RELATED"/>
    <property type="match status" value="1"/>
</dbReference>
<dbReference type="InterPro" id="IPR052702">
    <property type="entry name" value="MscS-like_channel"/>
</dbReference>
<keyword evidence="3" id="KW-1003">Cell membrane</keyword>
<dbReference type="Gene3D" id="3.30.70.100">
    <property type="match status" value="1"/>
</dbReference>
<dbReference type="InterPro" id="IPR011014">
    <property type="entry name" value="MscS_channel_TM-2"/>
</dbReference>
<feature type="domain" description="Mechanosensitive ion channel MscS" evidence="10">
    <location>
        <begin position="616"/>
        <end position="683"/>
    </location>
</feature>
<feature type="domain" description="DUF3772" evidence="11">
    <location>
        <begin position="149"/>
        <end position="207"/>
    </location>
</feature>
<evidence type="ECO:0000256" key="9">
    <source>
        <dbReference type="SAM" id="Phobius"/>
    </source>
</evidence>
<dbReference type="InterPro" id="IPR049278">
    <property type="entry name" value="MS_channel_C"/>
</dbReference>
<feature type="transmembrane region" description="Helical" evidence="9">
    <location>
        <begin position="224"/>
        <end position="241"/>
    </location>
</feature>
<evidence type="ECO:0000256" key="8">
    <source>
        <dbReference type="SAM" id="MobiDB-lite"/>
    </source>
</evidence>
<dbReference type="InterPro" id="IPR022249">
    <property type="entry name" value="DUF3772"/>
</dbReference>
<evidence type="ECO:0000256" key="7">
    <source>
        <dbReference type="SAM" id="Coils"/>
    </source>
</evidence>
<dbReference type="InterPro" id="IPR006685">
    <property type="entry name" value="MscS_channel_2nd"/>
</dbReference>
<gene>
    <name evidence="13" type="ORF">FGK64_09835</name>
</gene>
<feature type="region of interest" description="Disordered" evidence="8">
    <location>
        <begin position="786"/>
        <end position="820"/>
    </location>
</feature>
<feature type="transmembrane region" description="Helical" evidence="9">
    <location>
        <begin position="442"/>
        <end position="460"/>
    </location>
</feature>
<feature type="transmembrane region" description="Helical" evidence="9">
    <location>
        <begin position="481"/>
        <end position="505"/>
    </location>
</feature>
<feature type="transmembrane region" description="Helical" evidence="9">
    <location>
        <begin position="342"/>
        <end position="361"/>
    </location>
</feature>
<dbReference type="SUPFAM" id="SSF82861">
    <property type="entry name" value="Mechanosensitive channel protein MscS (YggB), transmembrane region"/>
    <property type="match status" value="1"/>
</dbReference>
<keyword evidence="14" id="KW-1185">Reference proteome</keyword>
<evidence type="ECO:0000256" key="1">
    <source>
        <dbReference type="ARBA" id="ARBA00004651"/>
    </source>
</evidence>
<evidence type="ECO:0000256" key="4">
    <source>
        <dbReference type="ARBA" id="ARBA00022692"/>
    </source>
</evidence>
<evidence type="ECO:0000259" key="11">
    <source>
        <dbReference type="Pfam" id="PF12607"/>
    </source>
</evidence>
<keyword evidence="7" id="KW-0175">Coiled coil</keyword>
<dbReference type="InterPro" id="IPR023408">
    <property type="entry name" value="MscS_beta-dom_sf"/>
</dbReference>
<accession>A0ABY2X9M8</accession>
<feature type="coiled-coil region" evidence="7">
    <location>
        <begin position="133"/>
        <end position="170"/>
    </location>
</feature>
<feature type="transmembrane region" description="Helical" evidence="9">
    <location>
        <begin position="598"/>
        <end position="629"/>
    </location>
</feature>
<protein>
    <submittedName>
        <fullName evidence="13">Mechanosensitive ion channel family protein</fullName>
    </submittedName>
</protein>
<feature type="transmembrane region" description="Helical" evidence="9">
    <location>
        <begin position="533"/>
        <end position="550"/>
    </location>
</feature>
<evidence type="ECO:0000313" key="13">
    <source>
        <dbReference type="EMBL" id="TMV13078.1"/>
    </source>
</evidence>
<organism evidence="13 14">
    <name type="scientific">Arenibacterium halophilum</name>
    <dbReference type="NCBI Taxonomy" id="2583821"/>
    <lineage>
        <taxon>Bacteria</taxon>
        <taxon>Pseudomonadati</taxon>
        <taxon>Pseudomonadota</taxon>
        <taxon>Alphaproteobacteria</taxon>
        <taxon>Rhodobacterales</taxon>
        <taxon>Paracoccaceae</taxon>
        <taxon>Arenibacterium</taxon>
    </lineage>
</organism>
<feature type="transmembrane region" description="Helical" evidence="9">
    <location>
        <begin position="373"/>
        <end position="396"/>
    </location>
</feature>
<dbReference type="Proteomes" id="UP001191082">
    <property type="component" value="Unassembled WGS sequence"/>
</dbReference>
<comment type="caution">
    <text evidence="13">The sequence shown here is derived from an EMBL/GenBank/DDBJ whole genome shotgun (WGS) entry which is preliminary data.</text>
</comment>
<evidence type="ECO:0000313" key="14">
    <source>
        <dbReference type="Proteomes" id="UP001191082"/>
    </source>
</evidence>
<comment type="subcellular location">
    <subcellularLocation>
        <location evidence="1">Cell membrane</location>
        <topology evidence="1">Multi-pass membrane protein</topology>
    </subcellularLocation>
</comment>
<feature type="transmembrane region" description="Helical" evidence="9">
    <location>
        <begin position="416"/>
        <end position="436"/>
    </location>
</feature>
<dbReference type="Pfam" id="PF12607">
    <property type="entry name" value="DUF3772"/>
    <property type="match status" value="1"/>
</dbReference>
<feature type="transmembrane region" description="Helical" evidence="9">
    <location>
        <begin position="262"/>
        <end position="284"/>
    </location>
</feature>
<feature type="domain" description="Mechanosensitive ion channel MscS C-terminal" evidence="12">
    <location>
        <begin position="693"/>
        <end position="773"/>
    </location>
</feature>
<evidence type="ECO:0000259" key="12">
    <source>
        <dbReference type="Pfam" id="PF21082"/>
    </source>
</evidence>
<feature type="transmembrane region" description="Helical" evidence="9">
    <location>
        <begin position="296"/>
        <end position="316"/>
    </location>
</feature>
<dbReference type="SUPFAM" id="SSF82689">
    <property type="entry name" value="Mechanosensitive channel protein MscS (YggB), C-terminal domain"/>
    <property type="match status" value="1"/>
</dbReference>
<keyword evidence="4 9" id="KW-0812">Transmembrane</keyword>
<evidence type="ECO:0000256" key="3">
    <source>
        <dbReference type="ARBA" id="ARBA00022475"/>
    </source>
</evidence>
<evidence type="ECO:0000256" key="6">
    <source>
        <dbReference type="ARBA" id="ARBA00023136"/>
    </source>
</evidence>
<reference evidence="13 14" key="1">
    <citation type="submission" date="2019-05" db="EMBL/GenBank/DDBJ databases">
        <title>Marivita sp. nov. isolated from sea sediment.</title>
        <authorList>
            <person name="Kim W."/>
        </authorList>
    </citation>
    <scope>NUCLEOTIDE SEQUENCE [LARGE SCALE GENOMIC DNA]</scope>
    <source>
        <strain evidence="13 14">CAU 1492</strain>
    </source>
</reference>
<evidence type="ECO:0000259" key="10">
    <source>
        <dbReference type="Pfam" id="PF00924"/>
    </source>
</evidence>
<dbReference type="InterPro" id="IPR010920">
    <property type="entry name" value="LSM_dom_sf"/>
</dbReference>
<sequence>MAGSRTCVDPRRFRRRLMRRSRVPVRGLLAGLLLWMGLVLLAPFALAQDGPDYTAWSRVASRAEESVATGRASDDALEALRAQIVEWRQQFLTAQGPNADRIATLQGQIASLGPAPDTEAGAAPEAEDVAARREELTRQLAELRAPVQAAEEAYSRADGLIREIDTLIRERRTDRLLSLGPSPLNPTRWPEAGAALGGTMSEIWREAGEARRSASVARTLRDRLPVILLLLVGGLFLIVRSRGFVSRIAEVLRNRARRGDPVWAFLLSLGQIVLPLVGVLLVTVAVQTAGLSGGRLGALIGALPAWAASLLLIWWLGEQVFSGNDAVATIPIDTGRRPEARLHVAILAICMVAHGIVQTFAGLDDYAGDTEFLIEFPLVVIAGVTLFRLGHLLAGLRPDQSDEDVEPMFAHRVVRAIGKATMAVGIVAPLLMAIGYGAAALALVYPTASTLFLLGLITVLQRFIYDLFDMASKGDRAGRGALIPVLAGFAVSLAAIPLLALIWGARVTDLTEVWARFQEGFTVGDSRISPTDFLTFALVFALGYGLTRLLQGALRTSVLPKTRIGAGGQTALLSGIGYVGIFLAALIAITSAGVDLTALGYVAGALSVGIGFGLQNIVSNFVSGIILLIERPISKGDWIEVGGQQGYVRDISVRSTRIETFDRTDVIVPNSDFISGTVTNYTRGNTIGRVIAPVGVAYGTDTRKVEKLLEEIARAHPMVLENPPPAVVFRGFGADSLDFEIRAILRDVNWVLSVHSDMNHEIARVFAEEGIEIPFAQRDVWLRNPETLTRKAPEEPATPKVEPVSRANPPSSAAKGEEPT</sequence>
<dbReference type="PANTHER" id="PTHR30347:SF1">
    <property type="entry name" value="MECHANOSENSITIVE CHANNEL MSCK"/>
    <property type="match status" value="1"/>
</dbReference>
<keyword evidence="6 9" id="KW-0472">Membrane</keyword>
<dbReference type="InterPro" id="IPR011066">
    <property type="entry name" value="MscS_channel_C_sf"/>
</dbReference>
<name>A0ABY2X9M8_9RHOB</name>
<dbReference type="EMBL" id="VCPC01000002">
    <property type="protein sequence ID" value="TMV13078.1"/>
    <property type="molecule type" value="Genomic_DNA"/>
</dbReference>
<keyword evidence="5 9" id="KW-1133">Transmembrane helix</keyword>
<dbReference type="Pfam" id="PF21082">
    <property type="entry name" value="MS_channel_3rd"/>
    <property type="match status" value="1"/>
</dbReference>
<evidence type="ECO:0000256" key="5">
    <source>
        <dbReference type="ARBA" id="ARBA00022989"/>
    </source>
</evidence>
<comment type="similarity">
    <text evidence="2">Belongs to the MscS (TC 1.A.23) family.</text>
</comment>
<dbReference type="Gene3D" id="1.10.287.1260">
    <property type="match status" value="1"/>
</dbReference>